<reference evidence="2 3" key="1">
    <citation type="journal article" date="2018" name="PLoS Genet.">
        <title>Population sequencing reveals clonal diversity and ancestral inbreeding in the grapevine cultivar Chardonnay.</title>
        <authorList>
            <person name="Roach M.J."/>
            <person name="Johnson D.L."/>
            <person name="Bohlmann J."/>
            <person name="van Vuuren H.J."/>
            <person name="Jones S.J."/>
            <person name="Pretorius I.S."/>
            <person name="Schmidt S.A."/>
            <person name="Borneman A.R."/>
        </authorList>
    </citation>
    <scope>NUCLEOTIDE SEQUENCE [LARGE SCALE GENOMIC DNA]</scope>
    <source>
        <strain evidence="3">cv. Chardonnay</strain>
        <tissue evidence="2">Leaf</tissue>
    </source>
</reference>
<dbReference type="AlphaFoldDB" id="A0A438C8C8"/>
<proteinExistence type="predicted"/>
<feature type="compositionally biased region" description="Polar residues" evidence="1">
    <location>
        <begin position="190"/>
        <end position="207"/>
    </location>
</feature>
<dbReference type="PANTHER" id="PTHR11439">
    <property type="entry name" value="GAG-POL-RELATED RETROTRANSPOSON"/>
    <property type="match status" value="1"/>
</dbReference>
<name>A0A438C8C8_VITVI</name>
<feature type="region of interest" description="Disordered" evidence="1">
    <location>
        <begin position="190"/>
        <end position="212"/>
    </location>
</feature>
<feature type="region of interest" description="Disordered" evidence="1">
    <location>
        <begin position="1"/>
        <end position="20"/>
    </location>
</feature>
<protein>
    <submittedName>
        <fullName evidence="2">Retrovirus-related Pol polyprotein from transposon RE1</fullName>
    </submittedName>
</protein>
<sequence length="464" mass="53150">MEEAKTMKTPMSSSIKLDKDEKGKSIDSTMYRGMIGSLLYLTASRPDIMYSVCLCARFQSCPKESHLSVVKRILRYLKGTMDIGLWYPKGDNFELIGFSDADFPVEEDHETRKCTKIKALTIDQAVDRIRIDQPGYAISVGHKRFLTTLQHFEGFQFDFWDIRLRFGTASPSTRITADFSSVPARLGETTTSKAQGKCPTESSQPAQTEVPRKARYDTSLFSSVEDYQRYKQKFAKRKVVLRRSINLSQLQYFGFEGLFRRMGWLPVVTIFEPIFPNLVREFYSRVTYRLGGPIISTVRGVEIQLDPESIFHIFDIPPIGLKVYESKAWPTVPGFELREGQVHPGVEEEAEIHEMEGVQVEATFSEPMMFEPTYTIGPSSHPSFTKIPHTKIPFHQVLHTPNHAPWMDLYAQINSLGTLMEELAVATFEHLQQMIERIESRQESQHEEMMAYLHSVFPPPPPQP</sequence>
<dbReference type="Proteomes" id="UP000288805">
    <property type="component" value="Unassembled WGS sequence"/>
</dbReference>
<organism evidence="2 3">
    <name type="scientific">Vitis vinifera</name>
    <name type="common">Grape</name>
    <dbReference type="NCBI Taxonomy" id="29760"/>
    <lineage>
        <taxon>Eukaryota</taxon>
        <taxon>Viridiplantae</taxon>
        <taxon>Streptophyta</taxon>
        <taxon>Embryophyta</taxon>
        <taxon>Tracheophyta</taxon>
        <taxon>Spermatophyta</taxon>
        <taxon>Magnoliopsida</taxon>
        <taxon>eudicotyledons</taxon>
        <taxon>Gunneridae</taxon>
        <taxon>Pentapetalae</taxon>
        <taxon>rosids</taxon>
        <taxon>Vitales</taxon>
        <taxon>Vitaceae</taxon>
        <taxon>Viteae</taxon>
        <taxon>Vitis</taxon>
    </lineage>
</organism>
<accession>A0A438C8C8</accession>
<evidence type="ECO:0000256" key="1">
    <source>
        <dbReference type="SAM" id="MobiDB-lite"/>
    </source>
</evidence>
<dbReference type="PANTHER" id="PTHR11439:SF483">
    <property type="entry name" value="PEPTIDE SYNTHASE GLIP-LIKE, PUTATIVE (AFU_ORTHOLOGUE AFUA_3G12920)-RELATED"/>
    <property type="match status" value="1"/>
</dbReference>
<evidence type="ECO:0000313" key="2">
    <source>
        <dbReference type="EMBL" id="RVW19490.1"/>
    </source>
</evidence>
<comment type="caution">
    <text evidence="2">The sequence shown here is derived from an EMBL/GenBank/DDBJ whole genome shotgun (WGS) entry which is preliminary data.</text>
</comment>
<dbReference type="EMBL" id="QGNW01002471">
    <property type="protein sequence ID" value="RVW19490.1"/>
    <property type="molecule type" value="Genomic_DNA"/>
</dbReference>
<gene>
    <name evidence="2" type="primary">RE1_296</name>
    <name evidence="2" type="ORF">CK203_116509</name>
</gene>
<evidence type="ECO:0000313" key="3">
    <source>
        <dbReference type="Proteomes" id="UP000288805"/>
    </source>
</evidence>